<evidence type="ECO:0000256" key="1">
    <source>
        <dbReference type="SAM" id="MobiDB-lite"/>
    </source>
</evidence>
<evidence type="ECO:0000313" key="3">
    <source>
        <dbReference type="Proteomes" id="UP001225378"/>
    </source>
</evidence>
<dbReference type="Proteomes" id="UP001225378">
    <property type="component" value="Chromosome"/>
</dbReference>
<feature type="compositionally biased region" description="Polar residues" evidence="1">
    <location>
        <begin position="140"/>
        <end position="150"/>
    </location>
</feature>
<dbReference type="RefSeq" id="WP_305908302.1">
    <property type="nucleotide sequence ID" value="NZ_CP157743.1"/>
</dbReference>
<proteinExistence type="predicted"/>
<accession>A0AAU7NPQ4</accession>
<dbReference type="AlphaFoldDB" id="A0AAU7NPQ4"/>
<protein>
    <submittedName>
        <fullName evidence="2">Uncharacterized protein</fullName>
    </submittedName>
</protein>
<evidence type="ECO:0000313" key="2">
    <source>
        <dbReference type="EMBL" id="XBS18955.1"/>
    </source>
</evidence>
<organism evidence="2 3">
    <name type="scientific">Methylomarinum roseum</name>
    <dbReference type="NCBI Taxonomy" id="3067653"/>
    <lineage>
        <taxon>Bacteria</taxon>
        <taxon>Pseudomonadati</taxon>
        <taxon>Pseudomonadota</taxon>
        <taxon>Gammaproteobacteria</taxon>
        <taxon>Methylococcales</taxon>
        <taxon>Methylococcaceae</taxon>
        <taxon>Methylomarinum</taxon>
    </lineage>
</organism>
<dbReference type="EMBL" id="CP157743">
    <property type="protein sequence ID" value="XBS18955.1"/>
    <property type="molecule type" value="Genomic_DNA"/>
</dbReference>
<name>A0AAU7NPQ4_9GAMM</name>
<dbReference type="KEGG" id="mech:Q9L42_011260"/>
<feature type="region of interest" description="Disordered" evidence="1">
    <location>
        <begin position="121"/>
        <end position="166"/>
    </location>
</feature>
<sequence length="409" mass="45781">MKAKDKKPLQVALYGMDGRSYKTMVMYLQGPCNGAAVVVEDIDAEIDIIDADYPTAREILEQRKQSSPDRPIIAMSLENLQLENSIFLKKPIKRESLLTALEQAKTLARKQSEKTLFVKPSMNGMQSDNKDRSGAVAQATVESSRQSSKKTINEEERKKTAKHQTAKQYNEGGFSTFIGVLPDIDFNNQEQVRKAVYNPLNFYQGYVKSAFKVAKAKARVVQLNSGWKPLLIFPQSHEVWLDADDMQLRAFAGITINNSSGSGMSLSPINLKEAQNGGALDKFLSMDAFIWKLTLWTSKGRYPSNLDIDKPVFLKRWPNMTRLVNTPHALRIAALLIREPRPLMNIAEVLNIKPQYVFVFVSACHALDLLGQAERKADQMVAPENIKATQSSGLFNKILSKLRAAKSAE</sequence>
<gene>
    <name evidence="2" type="ORF">Q9L42_011260</name>
</gene>
<keyword evidence="3" id="KW-1185">Reference proteome</keyword>
<reference evidence="2 3" key="1">
    <citation type="journal article" date="2024" name="Microbiology">
        <title>Methylomarinum rosea sp. nov., a novel halophilic methanotrophic bacterium from the hypersaline Lake Elton.</title>
        <authorList>
            <person name="Suleimanov R.Z."/>
            <person name="Oshkin I.Y."/>
            <person name="Danilova O.V."/>
            <person name="Suzina N.E."/>
            <person name="Dedysh S.N."/>
        </authorList>
    </citation>
    <scope>NUCLEOTIDE SEQUENCE [LARGE SCALE GENOMIC DNA]</scope>
    <source>
        <strain evidence="2 3">Ch1-1</strain>
    </source>
</reference>